<protein>
    <submittedName>
        <fullName evidence="2">40019_t:CDS:1</fullName>
    </submittedName>
</protein>
<feature type="non-terminal residue" evidence="2">
    <location>
        <position position="211"/>
    </location>
</feature>
<feature type="compositionally biased region" description="Basic and acidic residues" evidence="1">
    <location>
        <begin position="202"/>
        <end position="211"/>
    </location>
</feature>
<keyword evidence="3" id="KW-1185">Reference proteome</keyword>
<reference evidence="2 3" key="1">
    <citation type="submission" date="2021-06" db="EMBL/GenBank/DDBJ databases">
        <authorList>
            <person name="Kallberg Y."/>
            <person name="Tangrot J."/>
            <person name="Rosling A."/>
        </authorList>
    </citation>
    <scope>NUCLEOTIDE SEQUENCE [LARGE SCALE GENOMIC DNA]</scope>
    <source>
        <strain evidence="2 3">120-4 pot B 10/14</strain>
    </source>
</reference>
<feature type="non-terminal residue" evidence="2">
    <location>
        <position position="1"/>
    </location>
</feature>
<organism evidence="2 3">
    <name type="scientific">Gigaspora margarita</name>
    <dbReference type="NCBI Taxonomy" id="4874"/>
    <lineage>
        <taxon>Eukaryota</taxon>
        <taxon>Fungi</taxon>
        <taxon>Fungi incertae sedis</taxon>
        <taxon>Mucoromycota</taxon>
        <taxon>Glomeromycotina</taxon>
        <taxon>Glomeromycetes</taxon>
        <taxon>Diversisporales</taxon>
        <taxon>Gigasporaceae</taxon>
        <taxon>Gigaspora</taxon>
    </lineage>
</organism>
<evidence type="ECO:0000256" key="1">
    <source>
        <dbReference type="SAM" id="MobiDB-lite"/>
    </source>
</evidence>
<name>A0ABN7WBW1_GIGMA</name>
<evidence type="ECO:0000313" key="2">
    <source>
        <dbReference type="EMBL" id="CAG8825115.1"/>
    </source>
</evidence>
<gene>
    <name evidence="2" type="ORF">GMARGA_LOCUS28755</name>
</gene>
<dbReference type="Proteomes" id="UP000789901">
    <property type="component" value="Unassembled WGS sequence"/>
</dbReference>
<proteinExistence type="predicted"/>
<dbReference type="EMBL" id="CAJVQB010037341">
    <property type="protein sequence ID" value="CAG8825115.1"/>
    <property type="molecule type" value="Genomic_DNA"/>
</dbReference>
<accession>A0ABN7WBW1</accession>
<evidence type="ECO:0000313" key="3">
    <source>
        <dbReference type="Proteomes" id="UP000789901"/>
    </source>
</evidence>
<feature type="region of interest" description="Disordered" evidence="1">
    <location>
        <begin position="139"/>
        <end position="211"/>
    </location>
</feature>
<feature type="compositionally biased region" description="Basic and acidic residues" evidence="1">
    <location>
        <begin position="139"/>
        <end position="156"/>
    </location>
</feature>
<comment type="caution">
    <text evidence="2">The sequence shown here is derived from an EMBL/GenBank/DDBJ whole genome shotgun (WGS) entry which is preliminary data.</text>
</comment>
<sequence length="211" mass="24303">VLIMAEIVEVNIDHTEYRIVVKHNELINEAEDIYLSIYSNKVANLDLFSNKFFSTWDSCNLFISEWAKKIDFAQKKIMYITKKHCHDRQEIEIHDALLVETQQILLIELIYLVEGMDNIIEVWSVKVEFTKKIDESSENSSKDLSESLSKDSSKDSSEDEGDNDKENQEFVLLNSKKRHGKGRPAGMKCLKSACKPKKNTKNSKDIVKNVA</sequence>